<accession>A0A495JUK5</accession>
<name>A0A495JUK5_9ACTN</name>
<sequence length="157" mass="17722">MVDVARVVISDFRGRHGFLSNFDHAPHRWEQIDYPTTEHSFNAGKSLDMGVRLWIAEARTPAEAKRRGRSVQLRPRWDEKVRYEVMAEVLAAKFRAHPDKAAALVATGDATLIEGTMWHDLTWGGFCHCGRPACVRPGQNCLGKLLMALRAELREQG</sequence>
<evidence type="ECO:0000259" key="3">
    <source>
        <dbReference type="Pfam" id="PF08719"/>
    </source>
</evidence>
<comment type="catalytic activity">
    <reaction evidence="2">
        <text>2,5-diamino-6-hydroxy-4-(5-phosphoribosylamino)-pyrimidine + H2O = 2,5,6-triamino-4-hydroxypyrimidine + D-ribose 5-phosphate</text>
        <dbReference type="Rhea" id="RHEA:23436"/>
        <dbReference type="ChEBI" id="CHEBI:15377"/>
        <dbReference type="ChEBI" id="CHEBI:58614"/>
        <dbReference type="ChEBI" id="CHEBI:78346"/>
        <dbReference type="ChEBI" id="CHEBI:137796"/>
    </reaction>
</comment>
<keyword evidence="5" id="KW-1185">Reference proteome</keyword>
<dbReference type="RefSeq" id="WP_170208804.1">
    <property type="nucleotide sequence ID" value="NZ_RBKT01000001.1"/>
</dbReference>
<reference evidence="4 5" key="1">
    <citation type="submission" date="2018-10" db="EMBL/GenBank/DDBJ databases">
        <title>Sequencing the genomes of 1000 actinobacteria strains.</title>
        <authorList>
            <person name="Klenk H.-P."/>
        </authorList>
    </citation>
    <scope>NUCLEOTIDE SEQUENCE [LARGE SCALE GENOMIC DNA]</scope>
    <source>
        <strain evidence="4 5">DSM 45175</strain>
    </source>
</reference>
<comment type="catalytic activity">
    <reaction evidence="1">
        <text>5-amino-6-(5-phospho-D-ribosylamino)uracil + H2O = 5,6-diaminouracil + D-ribose 5-phosphate</text>
        <dbReference type="Rhea" id="RHEA:55020"/>
        <dbReference type="ChEBI" id="CHEBI:15377"/>
        <dbReference type="ChEBI" id="CHEBI:46252"/>
        <dbReference type="ChEBI" id="CHEBI:58453"/>
        <dbReference type="ChEBI" id="CHEBI:78346"/>
    </reaction>
</comment>
<evidence type="ECO:0000256" key="1">
    <source>
        <dbReference type="ARBA" id="ARBA00000022"/>
    </source>
</evidence>
<feature type="domain" description="NADAR" evidence="3">
    <location>
        <begin position="15"/>
        <end position="154"/>
    </location>
</feature>
<dbReference type="AlphaFoldDB" id="A0A495JUK5"/>
<evidence type="ECO:0000256" key="2">
    <source>
        <dbReference type="ARBA" id="ARBA00000751"/>
    </source>
</evidence>
<dbReference type="Gene3D" id="1.10.357.40">
    <property type="entry name" value="YbiA-like"/>
    <property type="match status" value="1"/>
</dbReference>
<evidence type="ECO:0000313" key="5">
    <source>
        <dbReference type="Proteomes" id="UP000277671"/>
    </source>
</evidence>
<gene>
    <name evidence="4" type="ORF">BDK92_7157</name>
</gene>
<dbReference type="Pfam" id="PF08719">
    <property type="entry name" value="NADAR"/>
    <property type="match status" value="1"/>
</dbReference>
<comment type="caution">
    <text evidence="4">The sequence shown here is derived from an EMBL/GenBank/DDBJ whole genome shotgun (WGS) entry which is preliminary data.</text>
</comment>
<dbReference type="NCBIfam" id="TIGR02464">
    <property type="entry name" value="ribofla_fusion"/>
    <property type="match status" value="1"/>
</dbReference>
<dbReference type="InterPro" id="IPR012816">
    <property type="entry name" value="NADAR"/>
</dbReference>
<dbReference type="Proteomes" id="UP000277671">
    <property type="component" value="Unassembled WGS sequence"/>
</dbReference>
<organism evidence="4 5">
    <name type="scientific">Micromonospora pisi</name>
    <dbReference type="NCBI Taxonomy" id="589240"/>
    <lineage>
        <taxon>Bacteria</taxon>
        <taxon>Bacillati</taxon>
        <taxon>Actinomycetota</taxon>
        <taxon>Actinomycetes</taxon>
        <taxon>Micromonosporales</taxon>
        <taxon>Micromonosporaceae</taxon>
        <taxon>Micromonospora</taxon>
    </lineage>
</organism>
<proteinExistence type="predicted"/>
<dbReference type="CDD" id="cd15457">
    <property type="entry name" value="NADAR"/>
    <property type="match status" value="1"/>
</dbReference>
<protein>
    <recommendedName>
        <fullName evidence="3">NADAR domain-containing protein</fullName>
    </recommendedName>
</protein>
<dbReference type="InterPro" id="IPR037238">
    <property type="entry name" value="YbiA-like_sf"/>
</dbReference>
<dbReference type="EMBL" id="RBKT01000001">
    <property type="protein sequence ID" value="RKR92680.1"/>
    <property type="molecule type" value="Genomic_DNA"/>
</dbReference>
<evidence type="ECO:0000313" key="4">
    <source>
        <dbReference type="EMBL" id="RKR92680.1"/>
    </source>
</evidence>
<dbReference type="SUPFAM" id="SSF143990">
    <property type="entry name" value="YbiA-like"/>
    <property type="match status" value="1"/>
</dbReference>